<reference evidence="4" key="1">
    <citation type="submission" date="2024-01" db="EMBL/GenBank/DDBJ databases">
        <title>GRCr8: a new rat reference genome assembly contstructed from accurate long reads and long range scaffolding.</title>
        <authorList>
            <person name="Doris P.A."/>
            <person name="Kalbfleisch T."/>
            <person name="Li K."/>
            <person name="Howe K."/>
            <person name="Wood J."/>
        </authorList>
    </citation>
    <scope>NUCLEOTIDE SEQUENCE [LARGE SCALE GENOMIC DNA]</scope>
    <source>
        <strain evidence="4">Brown Norway</strain>
    </source>
</reference>
<proteinExistence type="predicted"/>
<dbReference type="RGD" id="1595093">
    <property type="gene designation" value="L1td1"/>
</dbReference>
<feature type="compositionally biased region" description="Basic and acidic residues" evidence="1">
    <location>
        <begin position="147"/>
        <end position="162"/>
    </location>
</feature>
<dbReference type="RefSeq" id="NP_001386771.1">
    <property type="nucleotide sequence ID" value="NM_001399842.1"/>
</dbReference>
<feature type="domain" description="L1 transposable element dsRBD-like" evidence="3">
    <location>
        <begin position="220"/>
        <end position="284"/>
    </location>
</feature>
<dbReference type="GeneTree" id="ENSGT01050000244818"/>
<feature type="compositionally biased region" description="Basic and acidic residues" evidence="1">
    <location>
        <begin position="337"/>
        <end position="375"/>
    </location>
</feature>
<feature type="region of interest" description="Disordered" evidence="1">
    <location>
        <begin position="1"/>
        <end position="38"/>
    </location>
</feature>
<protein>
    <submittedName>
        <fullName evidence="4">LINE-1 type transposase domain containing 1</fullName>
    </submittedName>
</protein>
<feature type="region of interest" description="Disordered" evidence="1">
    <location>
        <begin position="91"/>
        <end position="207"/>
    </location>
</feature>
<gene>
    <name evidence="4" type="primary">L1td1</name>
</gene>
<dbReference type="Gene3D" id="3.30.250.20">
    <property type="entry name" value="L1 transposable element, C-terminal domain"/>
    <property type="match status" value="2"/>
</dbReference>
<dbReference type="Pfam" id="PF17490">
    <property type="entry name" value="Tnp_22_dsRBD"/>
    <property type="match status" value="2"/>
</dbReference>
<feature type="domain" description="L1 transposable element RRM" evidence="2">
    <location>
        <begin position="679"/>
        <end position="773"/>
    </location>
</feature>
<feature type="region of interest" description="Disordered" evidence="1">
    <location>
        <begin position="337"/>
        <end position="423"/>
    </location>
</feature>
<organism evidence="4 5">
    <name type="scientific">Rattus norvegicus</name>
    <name type="common">Rat</name>
    <dbReference type="NCBI Taxonomy" id="10116"/>
    <lineage>
        <taxon>Eukaryota</taxon>
        <taxon>Metazoa</taxon>
        <taxon>Chordata</taxon>
        <taxon>Craniata</taxon>
        <taxon>Vertebrata</taxon>
        <taxon>Euteleostomi</taxon>
        <taxon>Mammalia</taxon>
        <taxon>Eutheria</taxon>
        <taxon>Euarchontoglires</taxon>
        <taxon>Glires</taxon>
        <taxon>Rodentia</taxon>
        <taxon>Myomorpha</taxon>
        <taxon>Muroidea</taxon>
        <taxon>Muridae</taxon>
        <taxon>Murinae</taxon>
        <taxon>Rattus</taxon>
    </lineage>
</organism>
<dbReference type="InterPro" id="IPR043636">
    <property type="entry name" value="L1_RRM_dom"/>
</dbReference>
<dbReference type="PANTHER" id="PTHR11505">
    <property type="entry name" value="L1 TRANSPOSABLE ELEMENT-RELATED"/>
    <property type="match status" value="1"/>
</dbReference>
<evidence type="ECO:0000259" key="2">
    <source>
        <dbReference type="Pfam" id="PF02994"/>
    </source>
</evidence>
<feature type="region of interest" description="Disordered" evidence="1">
    <location>
        <begin position="289"/>
        <end position="316"/>
    </location>
</feature>
<dbReference type="Pfam" id="PF02994">
    <property type="entry name" value="Transposase_22"/>
    <property type="match status" value="1"/>
</dbReference>
<evidence type="ECO:0000313" key="5">
    <source>
        <dbReference type="Proteomes" id="UP000002494"/>
    </source>
</evidence>
<evidence type="ECO:0000313" key="4">
    <source>
        <dbReference type="Ensembl" id="ENSRNOP00000098920.1"/>
    </source>
</evidence>
<evidence type="ECO:0000259" key="3">
    <source>
        <dbReference type="Pfam" id="PF17490"/>
    </source>
</evidence>
<dbReference type="Proteomes" id="UP000002494">
    <property type="component" value="Chromosome 5"/>
</dbReference>
<feature type="compositionally biased region" description="Basic and acidic residues" evidence="1">
    <location>
        <begin position="11"/>
        <end position="27"/>
    </location>
</feature>
<dbReference type="InterPro" id="IPR004244">
    <property type="entry name" value="Transposase_22"/>
</dbReference>
<feature type="compositionally biased region" description="Basic and acidic residues" evidence="1">
    <location>
        <begin position="91"/>
        <end position="111"/>
    </location>
</feature>
<name>A0ABK0LC64_RAT</name>
<dbReference type="InterPro" id="IPR042566">
    <property type="entry name" value="L1_C"/>
</dbReference>
<dbReference type="Ensembl" id="ENSRNOT00000123643.1">
    <property type="protein sequence ID" value="ENSRNOP00000098920.1"/>
    <property type="gene ID" value="ENSRNOG00000050670.4"/>
</dbReference>
<dbReference type="Gene3D" id="3.30.70.1820">
    <property type="entry name" value="L1 transposable element, RRM domain"/>
    <property type="match status" value="1"/>
</dbReference>
<feature type="compositionally biased region" description="Basic and acidic residues" evidence="1">
    <location>
        <begin position="171"/>
        <end position="201"/>
    </location>
</feature>
<keyword evidence="5" id="KW-1185">Reference proteome</keyword>
<feature type="compositionally biased region" description="Basic and acidic residues" evidence="1">
    <location>
        <begin position="291"/>
        <end position="316"/>
    </location>
</feature>
<dbReference type="GeneID" id="685355"/>
<feature type="domain" description="L1 transposable element dsRBD-like" evidence="3">
    <location>
        <begin position="778"/>
        <end position="838"/>
    </location>
</feature>
<dbReference type="InterPro" id="IPR035300">
    <property type="entry name" value="L1_dsRBD"/>
</dbReference>
<reference evidence="4" key="3">
    <citation type="submission" date="2025-09" db="UniProtKB">
        <authorList>
            <consortium name="Ensembl"/>
        </authorList>
    </citation>
    <scope>IDENTIFICATION</scope>
    <source>
        <strain evidence="4">Brown Norway</strain>
    </source>
</reference>
<sequence>MSGVQSKAARLQKEQKEKPSADGERKMATSPCLKHNDVPAAMMKQFNALMEMQDAMFAEMRETYKNDIKEVLLQRAAPWVKLLEERIEQQRDAVSERPKPGEKVEEERSGTDEDTENITVRSKEKRKPERKQDKAKQLNSSPVVKPSLERAGDALHRERGRCGESSSLVDTLERESVKSADERPAEEPGCQREENRLKAPEESTPEGAGATLRLAADFSAATLDIGRRWGQVFRLLRERELEPELQCTVKLAFKCDGEAKVFSDLHSLRQFANRKPFLKELLKDVFPQNETRSEGGRRNELQERLGKTLGDTKHEARRMASDSLSFLFIKEVKVESPEVKTYEEETLDQKDKETLKKQEASRLEGEEEISGKQGEETSEGEASELGEEEGSEEEEEEEGSESEEEEDSGEEEEEEENSEMGKKEETLVLHDARGSTFQGLTVTEEHCDEKITRSAEEIGLVSLVVDSESEEEGNRKTSSQTKKKETFHGLKELAFSYLVWDSKGKKLVKCQDGGAAAESGQRFGIPCLTLYLASPSESLGAGSDGPKGCSRTKSSVPSQATPLLMNTEKGRCKTPQIEELMGKEADLIHETEENFRRGVIGVIRQMQREVENIKNLYFSDILNMKSSMDDLNSLACMIEARVNEQEDALEGLAKETLQLAKEIVDKERLREREDRLRSSNIRVIGIPEKENRENGAEDIIKEVIEENFAELEDQSLEIVSAHRIPNSVDEHRLTPRHILVKFWNTGDKQRILKASRAKKEITYRGTKIRLTADLSPSTIDARSQWSSIIKILQEEGFQPKILYPAKLAFDFKGKTKVFLDIEEFKKFISDIPYLKELFNNMP</sequence>
<evidence type="ECO:0000256" key="1">
    <source>
        <dbReference type="SAM" id="MobiDB-lite"/>
    </source>
</evidence>
<dbReference type="RefSeq" id="XP_063144499.1">
    <property type="nucleotide sequence ID" value="XM_063288429.1"/>
</dbReference>
<reference evidence="4" key="2">
    <citation type="submission" date="2025-08" db="UniProtKB">
        <authorList>
            <consortium name="Ensembl"/>
        </authorList>
    </citation>
    <scope>IDENTIFICATION</scope>
    <source>
        <strain evidence="4">Brown Norway</strain>
    </source>
</reference>
<feature type="compositionally biased region" description="Basic and acidic residues" evidence="1">
    <location>
        <begin position="126"/>
        <end position="136"/>
    </location>
</feature>
<accession>A0ABK0LC64</accession>
<feature type="compositionally biased region" description="Acidic residues" evidence="1">
    <location>
        <begin position="376"/>
        <end position="418"/>
    </location>
</feature>